<dbReference type="SUPFAM" id="SSF52540">
    <property type="entry name" value="P-loop containing nucleoside triphosphate hydrolases"/>
    <property type="match status" value="1"/>
</dbReference>
<dbReference type="PANTHER" id="PTHR24185">
    <property type="entry name" value="CALCIUM-INDEPENDENT PHOSPHOLIPASE A2-GAMMA"/>
    <property type="match status" value="1"/>
</dbReference>
<feature type="compositionally biased region" description="Polar residues" evidence="5">
    <location>
        <begin position="244"/>
        <end position="257"/>
    </location>
</feature>
<keyword evidence="2 4" id="KW-0442">Lipid degradation</keyword>
<evidence type="ECO:0000256" key="3">
    <source>
        <dbReference type="ARBA" id="ARBA00023098"/>
    </source>
</evidence>
<feature type="domain" description="PNPLA" evidence="6">
    <location>
        <begin position="723"/>
        <end position="931"/>
    </location>
</feature>
<dbReference type="GO" id="GO:0047499">
    <property type="term" value="F:calcium-independent phospholipase A2 activity"/>
    <property type="evidence" value="ECO:0007669"/>
    <property type="project" value="TreeGrafter"/>
</dbReference>
<feature type="active site" description="Nucleophile" evidence="4">
    <location>
        <position position="763"/>
    </location>
</feature>
<evidence type="ECO:0000256" key="4">
    <source>
        <dbReference type="PROSITE-ProRule" id="PRU01161"/>
    </source>
</evidence>
<dbReference type="PROSITE" id="PS51635">
    <property type="entry name" value="PNPLA"/>
    <property type="match status" value="1"/>
</dbReference>
<feature type="short sequence motif" description="GXGXXG" evidence="4">
    <location>
        <begin position="727"/>
        <end position="732"/>
    </location>
</feature>
<reference evidence="7 8" key="1">
    <citation type="submission" date="2014-02" db="EMBL/GenBank/DDBJ databases">
        <title>The genome sequence of Colletotrichum salicis CBS 607.94.</title>
        <authorList>
            <person name="Baroncelli R."/>
            <person name="Thon M.R."/>
        </authorList>
    </citation>
    <scope>NUCLEOTIDE SEQUENCE [LARGE SCALE GENOMIC DNA]</scope>
    <source>
        <strain evidence="7 8">CBS 607.94</strain>
    </source>
</reference>
<keyword evidence="8" id="KW-1185">Reference proteome</keyword>
<feature type="short sequence motif" description="GXSXG" evidence="4">
    <location>
        <begin position="761"/>
        <end position="765"/>
    </location>
</feature>
<evidence type="ECO:0000256" key="5">
    <source>
        <dbReference type="SAM" id="MobiDB-lite"/>
    </source>
</evidence>
<dbReference type="EMBL" id="JFFI01000952">
    <property type="protein sequence ID" value="KXH64614.1"/>
    <property type="molecule type" value="Genomic_DNA"/>
</dbReference>
<gene>
    <name evidence="7" type="ORF">CSAL01_09502</name>
</gene>
<dbReference type="InterPro" id="IPR016035">
    <property type="entry name" value="Acyl_Trfase/lysoPLipase"/>
</dbReference>
<sequence>MTDPARKARSAICHKCRVTTKTLFTCIQCNNLAFCDDCWSEWELHEPGAVGWDGRPHEKSNPQVVQRLREILEPTRSTTEHELEFQSDEDTTWFGVGRDSTNQPILQDYGRFATLMSDNQTPDNGNRYPQLVSFIGQTGAGKSTLIKMLIDRLAMLDRGAKYPSPVTSSNNDRVPTTGDVHLYADPMSYNTQAPVLYADCEGLDGGEAVPAGLRHRTKGKEEALGILNDVTNVMGKTGLGRSPKPSTASRSSGVIDTSSKRKFGKSRYASQRDLEWAVTPETKKREYAVTQLYPRLLYTFSDVVVFVLRNPRLNYTIFSNEEMLSNWDRAFESTVLDKLLEWGSASIDKSLNQPALPHAVIVLNATDNVDEDEWNIETATVRLLDDISGAIFREPRFEEQARLWQDIGRTINTTKDLLDCYYASISVIRVPSRGRYMLMDDQMGKLFELINKRCQASLLTKKRVRMLATADKLQVYLHAAYDHFSRDLDTPFDFVKEALKHNPIPQDFSGNILNLAISITNNSTQIAQQGGGTQRIFEKMVPMISSCIMLDSVRQNFLGTPVKLLDDAYVDFCNVALEGYADFYAPCTFSHPKHGKCYNVKFGHDPKGHQNKHGRIFAAGSYQSDVDLQDFAGQWIDQIRNDLRQNHAKFLDATSRVREQSEHRIAADLHKYQLNDFYYSLAYGFKAHTTIEMKRCPLHERETMWEPAWTVVVKPQFAGARVLCLDGGGVRGIVELQVLRAIERVFGEKLPIQLFFDLIVGTSTGGIIALGLGVNNWSVEECIKIFKHLCADAFRPRELAGVPLLEKLVTIKHGSIYKTKPFETLLREKFQDRPLFGGANDHSQSEMLTKVAVTSTTSIDQHSVILTNYNRPELPYRLFRSNEPNQEFKAWEAARATSAAPPFFKTFTKADTKSSYLDGALYHNCPVLVAHHERRMIWPDIADTVPDILLSIGTGMNSLDTENQSNPHRALEVSKSGETVIKRKRTFLPVQLAQIAADRFDRLLSCNLIWSDFKADILSQNSHVAKDSHRRHIRINPDLRSQVPRLDAVHELESLERATKRYLNINRVKIKEIAHRLVASCFFFEKDKGSVKQVKEGFECTGRIHCRFANSSNEMKHLGEFLRTCLRGDFEPYFVVEEAGAPPDEASKIPVPEASITDMYLRGTFKLKRIRIVVSKELSTTNIFLCLRTDSEPYPHSSNAFLPISGFPRELMSEESQRKAQTPRPNKLLKSVAELRKANTQRYRSMRERAGAVSGMHDHLHDSSSSLSTQRSRVSGDSNRSAPMTPADVGKWSAGKDELLSPEKFIFELEA</sequence>
<dbReference type="GO" id="GO:0019369">
    <property type="term" value="P:arachidonate metabolic process"/>
    <property type="evidence" value="ECO:0007669"/>
    <property type="project" value="TreeGrafter"/>
</dbReference>
<evidence type="ECO:0000313" key="7">
    <source>
        <dbReference type="EMBL" id="KXH64614.1"/>
    </source>
</evidence>
<feature type="region of interest" description="Disordered" evidence="5">
    <location>
        <begin position="1250"/>
        <end position="1295"/>
    </location>
</feature>
<name>A0A135UW34_9PEZI</name>
<dbReference type="STRING" id="1209931.A0A135UW34"/>
<dbReference type="PANTHER" id="PTHR24185:SF1">
    <property type="entry name" value="CALCIUM-INDEPENDENT PHOSPHOLIPASE A2-GAMMA"/>
    <property type="match status" value="1"/>
</dbReference>
<comment type="caution">
    <text evidence="7">The sequence shown here is derived from an EMBL/GenBank/DDBJ whole genome shotgun (WGS) entry which is preliminary data.</text>
</comment>
<proteinExistence type="predicted"/>
<dbReference type="Gene3D" id="3.40.1090.10">
    <property type="entry name" value="Cytosolic phospholipase A2 catalytic domain"/>
    <property type="match status" value="1"/>
</dbReference>
<evidence type="ECO:0000256" key="2">
    <source>
        <dbReference type="ARBA" id="ARBA00022963"/>
    </source>
</evidence>
<keyword evidence="3 4" id="KW-0443">Lipid metabolism</keyword>
<dbReference type="CDD" id="cd07199">
    <property type="entry name" value="Pat17_PNPLA8_PNPLA9_like"/>
    <property type="match status" value="1"/>
</dbReference>
<protein>
    <recommendedName>
        <fullName evidence="6">PNPLA domain-containing protein</fullName>
    </recommendedName>
</protein>
<accession>A0A135UW34</accession>
<dbReference type="SUPFAM" id="SSF52151">
    <property type="entry name" value="FabD/lysophospholipase-like"/>
    <property type="match status" value="1"/>
</dbReference>
<feature type="compositionally biased region" description="Polar residues" evidence="5">
    <location>
        <begin position="1269"/>
        <end position="1282"/>
    </location>
</feature>
<evidence type="ECO:0000256" key="1">
    <source>
        <dbReference type="ARBA" id="ARBA00022801"/>
    </source>
</evidence>
<dbReference type="InterPro" id="IPR027417">
    <property type="entry name" value="P-loop_NTPase"/>
</dbReference>
<organism evidence="7 8">
    <name type="scientific">Colletotrichum salicis</name>
    <dbReference type="NCBI Taxonomy" id="1209931"/>
    <lineage>
        <taxon>Eukaryota</taxon>
        <taxon>Fungi</taxon>
        <taxon>Dikarya</taxon>
        <taxon>Ascomycota</taxon>
        <taxon>Pezizomycotina</taxon>
        <taxon>Sordariomycetes</taxon>
        <taxon>Hypocreomycetidae</taxon>
        <taxon>Glomerellales</taxon>
        <taxon>Glomerellaceae</taxon>
        <taxon>Colletotrichum</taxon>
        <taxon>Colletotrichum acutatum species complex</taxon>
    </lineage>
</organism>
<evidence type="ECO:0000259" key="6">
    <source>
        <dbReference type="PROSITE" id="PS51635"/>
    </source>
</evidence>
<feature type="region of interest" description="Disordered" evidence="5">
    <location>
        <begin position="235"/>
        <end position="260"/>
    </location>
</feature>
<dbReference type="GO" id="GO:0016042">
    <property type="term" value="P:lipid catabolic process"/>
    <property type="evidence" value="ECO:0007669"/>
    <property type="project" value="UniProtKB-UniRule"/>
</dbReference>
<feature type="short sequence motif" description="DGA/G" evidence="4">
    <location>
        <begin position="918"/>
        <end position="920"/>
    </location>
</feature>
<dbReference type="GO" id="GO:0016020">
    <property type="term" value="C:membrane"/>
    <property type="evidence" value="ECO:0007669"/>
    <property type="project" value="TreeGrafter"/>
</dbReference>
<feature type="active site" description="Proton acceptor" evidence="4">
    <location>
        <position position="918"/>
    </location>
</feature>
<dbReference type="InterPro" id="IPR002641">
    <property type="entry name" value="PNPLA_dom"/>
</dbReference>
<dbReference type="OrthoDB" id="4802915at2759"/>
<evidence type="ECO:0000313" key="8">
    <source>
        <dbReference type="Proteomes" id="UP000070121"/>
    </source>
</evidence>
<keyword evidence="1 4" id="KW-0378">Hydrolase</keyword>
<dbReference type="Pfam" id="PF01734">
    <property type="entry name" value="Patatin"/>
    <property type="match status" value="1"/>
</dbReference>
<feature type="compositionally biased region" description="Basic and acidic residues" evidence="5">
    <location>
        <begin position="1250"/>
        <end position="1262"/>
    </location>
</feature>
<dbReference type="GO" id="GO:0046486">
    <property type="term" value="P:glycerolipid metabolic process"/>
    <property type="evidence" value="ECO:0007669"/>
    <property type="project" value="UniProtKB-ARBA"/>
</dbReference>
<dbReference type="Proteomes" id="UP000070121">
    <property type="component" value="Unassembled WGS sequence"/>
</dbReference>